<feature type="repeat" description="ANK" evidence="3">
    <location>
        <begin position="462"/>
        <end position="494"/>
    </location>
</feature>
<dbReference type="PROSITE" id="PS50297">
    <property type="entry name" value="ANK_REP_REGION"/>
    <property type="match status" value="1"/>
</dbReference>
<dbReference type="PANTHER" id="PTHR24198:SF165">
    <property type="entry name" value="ANKYRIN REPEAT-CONTAINING PROTEIN-RELATED"/>
    <property type="match status" value="1"/>
</dbReference>
<dbReference type="Proteomes" id="UP000293823">
    <property type="component" value="Unassembled WGS sequence"/>
</dbReference>
<gene>
    <name evidence="4" type="ORF">AA0113_g639</name>
</gene>
<dbReference type="InterPro" id="IPR002110">
    <property type="entry name" value="Ankyrin_rpt"/>
</dbReference>
<dbReference type="InterPro" id="IPR036770">
    <property type="entry name" value="Ankyrin_rpt-contain_sf"/>
</dbReference>
<sequence>MDSGNGLLEVEQVQPVPSQLWRAYASKALSLAFKNRLRFGRGPIVAFQVAISNCCELGVEFDEAELLAWAYTAAKSGHNHAMWMAPLLEDSCVSSKYKDEGFRKACLVIGACIGSIPSLLALERTDQTLYDSTLTAIRSRRRPDFERDSPNTFELFDRFSVAPSLTLSTCSLIDALGSHNVEQARRILKTSSTDVTNMTDERGRNIFHMLTYLRDGDTEGLVQLADVQGASLEQVAAGCESTHNFLYNGQVSGTPMYWAALKGMSCLVQQLLVLHEKSGTAVEGFDEIIFSVAFLHHSEVLRLIISQLERTPHLMVNRSPYQDSQQLIQALLGAALTSATNLPLSRRMLHGVDFATARSCTLNLLLDAGANPLFLCQGLTDTVFEEIDYDALSFAIANKDHASLALLLNRVRVSIDRSQVQEAMDGKIQFCVTQNSLSCLRVLLEIFPEIANPPVASFGFSQIPTPLNMAARHARPEFALALLEAGADITVWHKGFSPLARALVDGHLDTADVIYKFCSEDDIKRIFDYNKTSGATMSGRLMAIWRKGRNLGKGLIGAMKWLHNKGGAYFNCYKDEQRPIWEEILFRRASSSAEQASLDNLMLETLFDMFPQELHRADANGLFPIHRATMNGHRHAVESLLGRSVDINVESVGSYHDTAPVPSGLTALSLAIQRLHTEAPFDIQKGGKVEVRRWRETMRDILDFLLSRGATVGEHPSSIDFHRSLQYTVPNVHVSTPNELDEDDELEWGEDVWPKRLPSDETSSQAAQEQGGRLISPMMKSAMRTMLAPINSSRQDPQELLSDEEKENFAQYKSWLLTRAKIRTAAYQQRSHDWNTVGRNDQTDGSSSWSPDWTRWHTLSSTRTAFYPLAVGMTENDTSQVSHTQILGLLYN</sequence>
<evidence type="ECO:0000256" key="2">
    <source>
        <dbReference type="ARBA" id="ARBA00023043"/>
    </source>
</evidence>
<protein>
    <recommendedName>
        <fullName evidence="6">Ankyrin</fullName>
    </recommendedName>
</protein>
<dbReference type="PROSITE" id="PS50088">
    <property type="entry name" value="ANK_REPEAT"/>
    <property type="match status" value="2"/>
</dbReference>
<dbReference type="SMART" id="SM00248">
    <property type="entry name" value="ANK"/>
    <property type="match status" value="5"/>
</dbReference>
<name>A0A4Q4SRX5_9PLEO</name>
<keyword evidence="5" id="KW-1185">Reference proteome</keyword>
<dbReference type="Gene3D" id="1.25.40.20">
    <property type="entry name" value="Ankyrin repeat-containing domain"/>
    <property type="match status" value="3"/>
</dbReference>
<keyword evidence="2 3" id="KW-0040">ANK repeat</keyword>
<evidence type="ECO:0000256" key="3">
    <source>
        <dbReference type="PROSITE-ProRule" id="PRU00023"/>
    </source>
</evidence>
<dbReference type="AlphaFoldDB" id="A0A4Q4SRX5"/>
<reference evidence="5" key="1">
    <citation type="journal article" date="2019" name="bioRxiv">
        <title>Genomics, evolutionary history and diagnostics of the Alternaria alternata species group including apple and Asian pear pathotypes.</title>
        <authorList>
            <person name="Armitage A.D."/>
            <person name="Cockerton H.M."/>
            <person name="Sreenivasaprasad S."/>
            <person name="Woodhall J.W."/>
            <person name="Lane C.R."/>
            <person name="Harrison R.J."/>
            <person name="Clarkson J.P."/>
        </authorList>
    </citation>
    <scope>NUCLEOTIDE SEQUENCE [LARGE SCALE GENOMIC DNA]</scope>
    <source>
        <strain evidence="5">RGR 97.0016</strain>
    </source>
</reference>
<dbReference type="SUPFAM" id="SSF48403">
    <property type="entry name" value="Ankyrin repeat"/>
    <property type="match status" value="1"/>
</dbReference>
<evidence type="ECO:0000313" key="5">
    <source>
        <dbReference type="Proteomes" id="UP000293823"/>
    </source>
</evidence>
<dbReference type="OrthoDB" id="4062651at2759"/>
<evidence type="ECO:0000313" key="4">
    <source>
        <dbReference type="EMBL" id="RYO73086.1"/>
    </source>
</evidence>
<accession>A0A4Q4SRX5</accession>
<dbReference type="EMBL" id="PEJP01000002">
    <property type="protein sequence ID" value="RYO73086.1"/>
    <property type="molecule type" value="Genomic_DNA"/>
</dbReference>
<keyword evidence="1" id="KW-0677">Repeat</keyword>
<proteinExistence type="predicted"/>
<organism evidence="4 5">
    <name type="scientific">Alternaria arborescens</name>
    <dbReference type="NCBI Taxonomy" id="156630"/>
    <lineage>
        <taxon>Eukaryota</taxon>
        <taxon>Fungi</taxon>
        <taxon>Dikarya</taxon>
        <taxon>Ascomycota</taxon>
        <taxon>Pezizomycotina</taxon>
        <taxon>Dothideomycetes</taxon>
        <taxon>Pleosporomycetidae</taxon>
        <taxon>Pleosporales</taxon>
        <taxon>Pleosporineae</taxon>
        <taxon>Pleosporaceae</taxon>
        <taxon>Alternaria</taxon>
        <taxon>Alternaria sect. Alternaria</taxon>
    </lineage>
</organism>
<comment type="caution">
    <text evidence="4">The sequence shown here is derived from an EMBL/GenBank/DDBJ whole genome shotgun (WGS) entry which is preliminary data.</text>
</comment>
<evidence type="ECO:0000256" key="1">
    <source>
        <dbReference type="ARBA" id="ARBA00022737"/>
    </source>
</evidence>
<feature type="repeat" description="ANK" evidence="3">
    <location>
        <begin position="620"/>
        <end position="652"/>
    </location>
</feature>
<evidence type="ECO:0008006" key="6">
    <source>
        <dbReference type="Google" id="ProtNLM"/>
    </source>
</evidence>
<dbReference type="PANTHER" id="PTHR24198">
    <property type="entry name" value="ANKYRIN REPEAT AND PROTEIN KINASE DOMAIN-CONTAINING PROTEIN"/>
    <property type="match status" value="1"/>
</dbReference>